<evidence type="ECO:0000313" key="5">
    <source>
        <dbReference type="Ensembl" id="ENSHCOP00000021041.1"/>
    </source>
</evidence>
<feature type="region of interest" description="Disordered" evidence="3">
    <location>
        <begin position="82"/>
        <end position="139"/>
    </location>
</feature>
<dbReference type="Ensembl" id="ENSHCOT00000004640.1">
    <property type="protein sequence ID" value="ENSHCOP00000021041.1"/>
    <property type="gene ID" value="ENSHCOG00000000693.1"/>
</dbReference>
<feature type="compositionally biased region" description="Basic residues" evidence="3">
    <location>
        <begin position="122"/>
        <end position="131"/>
    </location>
</feature>
<feature type="compositionally biased region" description="Basic residues" evidence="3">
    <location>
        <begin position="82"/>
        <end position="93"/>
    </location>
</feature>
<evidence type="ECO:0000256" key="3">
    <source>
        <dbReference type="SAM" id="MobiDB-lite"/>
    </source>
</evidence>
<dbReference type="InterPro" id="IPR002048">
    <property type="entry name" value="EF_hand_dom"/>
</dbReference>
<reference evidence="5" key="2">
    <citation type="submission" date="2025-09" db="UniProtKB">
        <authorList>
            <consortium name="Ensembl"/>
        </authorList>
    </citation>
    <scope>IDENTIFICATION</scope>
</reference>
<feature type="domain" description="EF-hand" evidence="4">
    <location>
        <begin position="48"/>
        <end position="79"/>
    </location>
</feature>
<name>A0A3Q2YQV4_HIPCM</name>
<dbReference type="InterPro" id="IPR011992">
    <property type="entry name" value="EF-hand-dom_pair"/>
</dbReference>
<dbReference type="OMA" id="YYHKKIG"/>
<evidence type="ECO:0000256" key="1">
    <source>
        <dbReference type="ARBA" id="ARBA00022723"/>
    </source>
</evidence>
<dbReference type="STRING" id="109280.ENSHCOP00000021041"/>
<dbReference type="Proteomes" id="UP000264820">
    <property type="component" value="Unplaced"/>
</dbReference>
<proteinExistence type="predicted"/>
<dbReference type="InterPro" id="IPR013787">
    <property type="entry name" value="S100_Ca-bd_sub"/>
</dbReference>
<dbReference type="GO" id="GO:0005509">
    <property type="term" value="F:calcium ion binding"/>
    <property type="evidence" value="ECO:0007669"/>
    <property type="project" value="InterPro"/>
</dbReference>
<keyword evidence="1" id="KW-0479">Metal-binding</keyword>
<dbReference type="SUPFAM" id="SSF47473">
    <property type="entry name" value="EF-hand"/>
    <property type="match status" value="1"/>
</dbReference>
<evidence type="ECO:0000256" key="2">
    <source>
        <dbReference type="ARBA" id="ARBA00022837"/>
    </source>
</evidence>
<organism evidence="5 6">
    <name type="scientific">Hippocampus comes</name>
    <name type="common">Tiger tail seahorse</name>
    <dbReference type="NCBI Taxonomy" id="109280"/>
    <lineage>
        <taxon>Eukaryota</taxon>
        <taxon>Metazoa</taxon>
        <taxon>Chordata</taxon>
        <taxon>Craniata</taxon>
        <taxon>Vertebrata</taxon>
        <taxon>Euteleostomi</taxon>
        <taxon>Actinopterygii</taxon>
        <taxon>Neopterygii</taxon>
        <taxon>Teleostei</taxon>
        <taxon>Neoteleostei</taxon>
        <taxon>Acanthomorphata</taxon>
        <taxon>Syngnathiaria</taxon>
        <taxon>Syngnathiformes</taxon>
        <taxon>Syngnathoidei</taxon>
        <taxon>Syngnathidae</taxon>
        <taxon>Hippocampus</taxon>
    </lineage>
</organism>
<keyword evidence="2" id="KW-0106">Calcium</keyword>
<dbReference type="AlphaFoldDB" id="A0A3Q2YQV4"/>
<dbReference type="InterPro" id="IPR018247">
    <property type="entry name" value="EF_Hand_1_Ca_BS"/>
</dbReference>
<evidence type="ECO:0000259" key="4">
    <source>
        <dbReference type="PROSITE" id="PS50222"/>
    </source>
</evidence>
<dbReference type="Gene3D" id="1.10.238.10">
    <property type="entry name" value="EF-hand"/>
    <property type="match status" value="1"/>
</dbReference>
<dbReference type="SMART" id="SM00054">
    <property type="entry name" value="EFh"/>
    <property type="match status" value="1"/>
</dbReference>
<accession>A0A3Q2YQV4</accession>
<dbReference type="PROSITE" id="PS00018">
    <property type="entry name" value="EF_HAND_1"/>
    <property type="match status" value="1"/>
</dbReference>
<evidence type="ECO:0000313" key="6">
    <source>
        <dbReference type="Proteomes" id="UP000264820"/>
    </source>
</evidence>
<dbReference type="SMART" id="SM01394">
    <property type="entry name" value="S_100"/>
    <property type="match status" value="1"/>
</dbReference>
<sequence length="139" mass="15588">MFKLEECIQKFVDLFEEYASEDNDCLSRDEFKALVIDEISSPDYKKCDIDEVFDELDKNDDDQLSFQEYIMCMVKMTKCQRKKAGGRGRRRGKWGGGKGCRGKGGKGRGSDDDDEDCGKGGKGGRRSRGGKGGRDSDDE</sequence>
<protein>
    <submittedName>
        <fullName evidence="5">S100 calcium binding protein W</fullName>
    </submittedName>
</protein>
<reference evidence="5" key="1">
    <citation type="submission" date="2025-08" db="UniProtKB">
        <authorList>
            <consortium name="Ensembl"/>
        </authorList>
    </citation>
    <scope>IDENTIFICATION</scope>
</reference>
<dbReference type="Pfam" id="PF01023">
    <property type="entry name" value="S_100"/>
    <property type="match status" value="1"/>
</dbReference>
<keyword evidence="6" id="KW-1185">Reference proteome</keyword>
<dbReference type="PROSITE" id="PS50222">
    <property type="entry name" value="EF_HAND_2"/>
    <property type="match status" value="1"/>
</dbReference>